<organism evidence="9 10">
    <name type="scientific">Saezia sanguinis</name>
    <dbReference type="NCBI Taxonomy" id="1965230"/>
    <lineage>
        <taxon>Bacteria</taxon>
        <taxon>Pseudomonadati</taxon>
        <taxon>Pseudomonadota</taxon>
        <taxon>Betaproteobacteria</taxon>
        <taxon>Burkholderiales</taxon>
        <taxon>Saeziaceae</taxon>
        <taxon>Saezia</taxon>
    </lineage>
</organism>
<dbReference type="AlphaFoldDB" id="A0A433SHB0"/>
<evidence type="ECO:0000259" key="8">
    <source>
        <dbReference type="Pfam" id="PF03099"/>
    </source>
</evidence>
<evidence type="ECO:0000313" key="9">
    <source>
        <dbReference type="EMBL" id="RUS68123.1"/>
    </source>
</evidence>
<dbReference type="InterPro" id="IPR004143">
    <property type="entry name" value="BPL_LPL_catalytic"/>
</dbReference>
<dbReference type="RefSeq" id="WP_162615234.1">
    <property type="nucleotide sequence ID" value="NZ_PQSP01000001.1"/>
</dbReference>
<evidence type="ECO:0000256" key="6">
    <source>
        <dbReference type="ARBA" id="ARBA00047846"/>
    </source>
</evidence>
<dbReference type="Pfam" id="PF02237">
    <property type="entry name" value="BPL_C"/>
    <property type="match status" value="1"/>
</dbReference>
<dbReference type="EC" id="6.3.4.15" evidence="5"/>
<dbReference type="EMBL" id="PQSP01000001">
    <property type="protein sequence ID" value="RUS68123.1"/>
    <property type="molecule type" value="Genomic_DNA"/>
</dbReference>
<keyword evidence="1 9" id="KW-0436">Ligase</keyword>
<evidence type="ECO:0000256" key="1">
    <source>
        <dbReference type="ARBA" id="ARBA00022598"/>
    </source>
</evidence>
<dbReference type="SUPFAM" id="SSF50037">
    <property type="entry name" value="C-terminal domain of transcriptional repressors"/>
    <property type="match status" value="1"/>
</dbReference>
<dbReference type="PANTHER" id="PTHR12835:SF5">
    <property type="entry name" value="BIOTIN--PROTEIN LIGASE"/>
    <property type="match status" value="1"/>
</dbReference>
<feature type="domain" description="BPL/LPL catalytic" evidence="8">
    <location>
        <begin position="18"/>
        <end position="127"/>
    </location>
</feature>
<dbReference type="GO" id="GO:0005524">
    <property type="term" value="F:ATP binding"/>
    <property type="evidence" value="ECO:0007669"/>
    <property type="project" value="UniProtKB-KW"/>
</dbReference>
<reference evidence="9 10" key="1">
    <citation type="submission" date="2018-01" db="EMBL/GenBank/DDBJ databases">
        <title>Saezia sanguinis gen. nov., sp. nov., in the order Burkholderiales isolated from human blood.</title>
        <authorList>
            <person name="Medina-Pascual M.J."/>
            <person name="Valdezate S."/>
            <person name="Monzon S."/>
            <person name="Cuesta I."/>
            <person name="Carrasco G."/>
            <person name="Villalon P."/>
            <person name="Saez-Nieto J.A."/>
        </authorList>
    </citation>
    <scope>NUCLEOTIDE SEQUENCE [LARGE SCALE GENOMIC DNA]</scope>
    <source>
        <strain evidence="9 10">CNM695-12</strain>
    </source>
</reference>
<dbReference type="Proteomes" id="UP000286947">
    <property type="component" value="Unassembled WGS sequence"/>
</dbReference>
<dbReference type="GO" id="GO:0005737">
    <property type="term" value="C:cytoplasm"/>
    <property type="evidence" value="ECO:0007669"/>
    <property type="project" value="TreeGrafter"/>
</dbReference>
<comment type="catalytic activity">
    <reaction evidence="6">
        <text>biotin + L-lysyl-[protein] + ATP = N(6)-biotinyl-L-lysyl-[protein] + AMP + diphosphate + H(+)</text>
        <dbReference type="Rhea" id="RHEA:11756"/>
        <dbReference type="Rhea" id="RHEA-COMP:9752"/>
        <dbReference type="Rhea" id="RHEA-COMP:10505"/>
        <dbReference type="ChEBI" id="CHEBI:15378"/>
        <dbReference type="ChEBI" id="CHEBI:29969"/>
        <dbReference type="ChEBI" id="CHEBI:30616"/>
        <dbReference type="ChEBI" id="CHEBI:33019"/>
        <dbReference type="ChEBI" id="CHEBI:57586"/>
        <dbReference type="ChEBI" id="CHEBI:83144"/>
        <dbReference type="ChEBI" id="CHEBI:456215"/>
        <dbReference type="EC" id="6.3.4.15"/>
    </reaction>
</comment>
<feature type="domain" description="Biotin protein ligase C-terminal" evidence="7">
    <location>
        <begin position="213"/>
        <end position="259"/>
    </location>
</feature>
<dbReference type="NCBIfam" id="TIGR00121">
    <property type="entry name" value="birA_ligase"/>
    <property type="match status" value="1"/>
</dbReference>
<sequence length="266" mass="28443">MKQFDTLIDGWQCIEVDMVDSTNAMAKRMLQNGPISSKTVIVAHEQSNGYGRSDHGWESGNDLGLWVSAIINVNVGIEELAQSTLVLAVSVQNAVKQATGVDLQIKWPNDLLGDEKKCAGLLVEMAPTASDMGRYTTSHTLVLGVGLNVNQTAGGFSPALNGKATSLSMLGGGEVTQSDLLHCMLESIDVFFLQWQQTGFAGIRKLWLEHAHTLGKTVSFQSDDGYQSGLAIGMSEAGALQVRLADGSVVEVDSGEIFLKLELADT</sequence>
<evidence type="ECO:0000313" key="10">
    <source>
        <dbReference type="Proteomes" id="UP000286947"/>
    </source>
</evidence>
<dbReference type="InterPro" id="IPR008988">
    <property type="entry name" value="Transcriptional_repressor_C"/>
</dbReference>
<gene>
    <name evidence="9" type="primary">birA_1</name>
    <name evidence="9" type="ORF">CUZ56_00608</name>
</gene>
<dbReference type="Gene3D" id="2.30.30.100">
    <property type="match status" value="1"/>
</dbReference>
<dbReference type="Pfam" id="PF03099">
    <property type="entry name" value="BPL_LplA_LipB"/>
    <property type="match status" value="1"/>
</dbReference>
<proteinExistence type="predicted"/>
<keyword evidence="10" id="KW-1185">Reference proteome</keyword>
<dbReference type="Gene3D" id="3.30.930.10">
    <property type="entry name" value="Bira Bifunctional Protein, Domain 2"/>
    <property type="match status" value="1"/>
</dbReference>
<evidence type="ECO:0000256" key="4">
    <source>
        <dbReference type="ARBA" id="ARBA00023267"/>
    </source>
</evidence>
<evidence type="ECO:0000256" key="2">
    <source>
        <dbReference type="ARBA" id="ARBA00022741"/>
    </source>
</evidence>
<accession>A0A433SHB0</accession>
<dbReference type="InterPro" id="IPR003142">
    <property type="entry name" value="BPL_C"/>
</dbReference>
<dbReference type="GO" id="GO:0004077">
    <property type="term" value="F:biotin--[biotin carboxyl-carrier protein] ligase activity"/>
    <property type="evidence" value="ECO:0007669"/>
    <property type="project" value="UniProtKB-EC"/>
</dbReference>
<evidence type="ECO:0000256" key="3">
    <source>
        <dbReference type="ARBA" id="ARBA00022840"/>
    </source>
</evidence>
<keyword evidence="3" id="KW-0067">ATP-binding</keyword>
<dbReference type="CDD" id="cd16442">
    <property type="entry name" value="BPL"/>
    <property type="match status" value="1"/>
</dbReference>
<keyword evidence="4" id="KW-0092">Biotin</keyword>
<keyword evidence="2" id="KW-0547">Nucleotide-binding</keyword>
<protein>
    <recommendedName>
        <fullName evidence="5">biotin--[biotin carboxyl-carrier protein] ligase</fullName>
        <ecNumber evidence="5">6.3.4.15</ecNumber>
    </recommendedName>
</protein>
<evidence type="ECO:0000259" key="7">
    <source>
        <dbReference type="Pfam" id="PF02237"/>
    </source>
</evidence>
<evidence type="ECO:0000256" key="5">
    <source>
        <dbReference type="ARBA" id="ARBA00024227"/>
    </source>
</evidence>
<name>A0A433SHB0_9BURK</name>
<dbReference type="InterPro" id="IPR004408">
    <property type="entry name" value="Biotin_CoA_COase_ligase"/>
</dbReference>
<dbReference type="InterPro" id="IPR045864">
    <property type="entry name" value="aa-tRNA-synth_II/BPL/LPL"/>
</dbReference>
<dbReference type="PANTHER" id="PTHR12835">
    <property type="entry name" value="BIOTIN PROTEIN LIGASE"/>
    <property type="match status" value="1"/>
</dbReference>
<dbReference type="SUPFAM" id="SSF55681">
    <property type="entry name" value="Class II aaRS and biotin synthetases"/>
    <property type="match status" value="1"/>
</dbReference>
<comment type="caution">
    <text evidence="9">The sequence shown here is derived from an EMBL/GenBank/DDBJ whole genome shotgun (WGS) entry which is preliminary data.</text>
</comment>